<dbReference type="STRING" id="1058.SAMN05421783_106119"/>
<dbReference type="PANTHER" id="PTHR11608:SF0">
    <property type="entry name" value="BIFUNCTIONAL PROTEIN PYRR"/>
    <property type="match status" value="1"/>
</dbReference>
<dbReference type="AlphaFoldDB" id="A0A1H2V3S9"/>
<feature type="domain" description="Phosphoribosyltransferase" evidence="2">
    <location>
        <begin position="31"/>
        <end position="145"/>
    </location>
</feature>
<feature type="compositionally biased region" description="Low complexity" evidence="1">
    <location>
        <begin position="174"/>
        <end position="184"/>
    </location>
</feature>
<keyword evidence="4" id="KW-1185">Reference proteome</keyword>
<dbReference type="CDD" id="cd06223">
    <property type="entry name" value="PRTases_typeI"/>
    <property type="match status" value="1"/>
</dbReference>
<evidence type="ECO:0000256" key="1">
    <source>
        <dbReference type="SAM" id="MobiDB-lite"/>
    </source>
</evidence>
<dbReference type="Gene3D" id="3.40.50.2020">
    <property type="match status" value="1"/>
</dbReference>
<dbReference type="RefSeq" id="WP_093030125.1">
    <property type="nucleotide sequence ID" value="NZ_FNNZ01000006.1"/>
</dbReference>
<dbReference type="InterPro" id="IPR029057">
    <property type="entry name" value="PRTase-like"/>
</dbReference>
<dbReference type="Pfam" id="PF00156">
    <property type="entry name" value="Pribosyltran"/>
    <property type="match status" value="1"/>
</dbReference>
<evidence type="ECO:0000313" key="4">
    <source>
        <dbReference type="Proteomes" id="UP000198816"/>
    </source>
</evidence>
<dbReference type="GO" id="GO:0016757">
    <property type="term" value="F:glycosyltransferase activity"/>
    <property type="evidence" value="ECO:0007669"/>
    <property type="project" value="UniProtKB-KW"/>
</dbReference>
<evidence type="ECO:0000313" key="3">
    <source>
        <dbReference type="EMBL" id="SDW62977.1"/>
    </source>
</evidence>
<reference evidence="4" key="1">
    <citation type="submission" date="2016-10" db="EMBL/GenBank/DDBJ databases">
        <authorList>
            <person name="Varghese N."/>
            <person name="Submissions S."/>
        </authorList>
    </citation>
    <scope>NUCLEOTIDE SEQUENCE [LARGE SCALE GENOMIC DNA]</scope>
    <source>
        <strain evidence="4">DSM 217</strain>
    </source>
</reference>
<dbReference type="EMBL" id="FNNZ01000006">
    <property type="protein sequence ID" value="SDW62977.1"/>
    <property type="molecule type" value="Genomic_DNA"/>
</dbReference>
<keyword evidence="3" id="KW-0328">Glycosyltransferase</keyword>
<dbReference type="SUPFAM" id="SSF53271">
    <property type="entry name" value="PRTase-like"/>
    <property type="match status" value="1"/>
</dbReference>
<dbReference type="Proteomes" id="UP000198816">
    <property type="component" value="Unassembled WGS sequence"/>
</dbReference>
<accession>A0A1H2V3S9</accession>
<gene>
    <name evidence="3" type="ORF">SAMN05421783_106119</name>
</gene>
<protein>
    <submittedName>
        <fullName evidence="3">Pyrimidine operon attenuation protein / uracil phosphoribosyltransferase</fullName>
    </submittedName>
</protein>
<dbReference type="PANTHER" id="PTHR11608">
    <property type="entry name" value="BIFUNCTIONAL PROTEIN PYRR"/>
    <property type="match status" value="1"/>
</dbReference>
<name>A0A1H2V3S9_THIRO</name>
<feature type="region of interest" description="Disordered" evidence="1">
    <location>
        <begin position="171"/>
        <end position="199"/>
    </location>
</feature>
<sequence>MINSEIWKDSAEIDGIIGRMADELRSLIAARAIESPLMIGIHTGGVWVADRLHEALELVEPLGHLDISFYRDDFTRIGMHPQVRPSYLPVGIDDRHLILVDDVLQSGRTIRAALNVLFDYGRPASVILVTLSERDGRELPIEPNVVGLHAKLEAGEQIKLSGPHPLVLLRGQSAKKSASKANKAPVDPPASAAKDEVRR</sequence>
<dbReference type="NCBIfam" id="NF003545">
    <property type="entry name" value="PRK05205.1-1"/>
    <property type="match status" value="1"/>
</dbReference>
<evidence type="ECO:0000259" key="2">
    <source>
        <dbReference type="Pfam" id="PF00156"/>
    </source>
</evidence>
<keyword evidence="3" id="KW-0808">Transferase</keyword>
<organism evidence="3 4">
    <name type="scientific">Thiocapsa roseopersicina</name>
    <dbReference type="NCBI Taxonomy" id="1058"/>
    <lineage>
        <taxon>Bacteria</taxon>
        <taxon>Pseudomonadati</taxon>
        <taxon>Pseudomonadota</taxon>
        <taxon>Gammaproteobacteria</taxon>
        <taxon>Chromatiales</taxon>
        <taxon>Chromatiaceae</taxon>
        <taxon>Thiocapsa</taxon>
    </lineage>
</organism>
<dbReference type="InterPro" id="IPR000836">
    <property type="entry name" value="PRTase_dom"/>
</dbReference>
<proteinExistence type="predicted"/>
<dbReference type="InterPro" id="IPR050137">
    <property type="entry name" value="PyrR_bifunctional"/>
</dbReference>
<dbReference type="OrthoDB" id="9802227at2"/>